<reference evidence="3 4" key="1">
    <citation type="journal article" date="2019" name="Emerg. Microbes Infect.">
        <title>Comprehensive subspecies identification of 175 nontuberculous mycobacteria species based on 7547 genomic profiles.</title>
        <authorList>
            <person name="Matsumoto Y."/>
            <person name="Kinjo T."/>
            <person name="Motooka D."/>
            <person name="Nabeya D."/>
            <person name="Jung N."/>
            <person name="Uechi K."/>
            <person name="Horii T."/>
            <person name="Iida T."/>
            <person name="Fujita J."/>
            <person name="Nakamura S."/>
        </authorList>
    </citation>
    <scope>NUCLEOTIDE SEQUENCE [LARGE SCALE GENOMIC DNA]</scope>
    <source>
        <strain evidence="3 4">JCM 12603</strain>
    </source>
</reference>
<protein>
    <recommendedName>
        <fullName evidence="5">PE-PPE domain-containing protein</fullName>
    </recommendedName>
</protein>
<dbReference type="AlphaFoldDB" id="A0A6N4VDT4"/>
<feature type="chain" id="PRO_5027031821" description="PE-PPE domain-containing protein" evidence="2">
    <location>
        <begin position="23"/>
        <end position="449"/>
    </location>
</feature>
<feature type="compositionally biased region" description="Acidic residues" evidence="1">
    <location>
        <begin position="330"/>
        <end position="354"/>
    </location>
</feature>
<name>A0A6N4VDT4_9MYCO</name>
<keyword evidence="2" id="KW-0732">Signal</keyword>
<dbReference type="EMBL" id="AP022570">
    <property type="protein sequence ID" value="BBX52945.1"/>
    <property type="molecule type" value="Genomic_DNA"/>
</dbReference>
<gene>
    <name evidence="3" type="ORF">MPOR_39710</name>
</gene>
<feature type="compositionally biased region" description="Low complexity" evidence="1">
    <location>
        <begin position="271"/>
        <end position="281"/>
    </location>
</feature>
<accession>A0A6N4VDT4</accession>
<proteinExistence type="predicted"/>
<feature type="compositionally biased region" description="Acidic residues" evidence="1">
    <location>
        <begin position="363"/>
        <end position="407"/>
    </location>
</feature>
<organism evidence="3 4">
    <name type="scientific">Mycolicibacterium poriferae</name>
    <dbReference type="NCBI Taxonomy" id="39694"/>
    <lineage>
        <taxon>Bacteria</taxon>
        <taxon>Bacillati</taxon>
        <taxon>Actinomycetota</taxon>
        <taxon>Actinomycetes</taxon>
        <taxon>Mycobacteriales</taxon>
        <taxon>Mycobacteriaceae</taxon>
        <taxon>Mycolicibacterium</taxon>
    </lineage>
</organism>
<evidence type="ECO:0000313" key="3">
    <source>
        <dbReference type="EMBL" id="BBX52945.1"/>
    </source>
</evidence>
<dbReference type="Proteomes" id="UP000466785">
    <property type="component" value="Chromosome"/>
</dbReference>
<keyword evidence="4" id="KW-1185">Reference proteome</keyword>
<evidence type="ECO:0000256" key="2">
    <source>
        <dbReference type="SAM" id="SignalP"/>
    </source>
</evidence>
<sequence>MKVSGRAVLAAGVAALTGGALAFTPSVLPASMRTIEVLPPVAFTADSTALPVSDEEVRAALELIGDVSTAPGHGKITIRLGTDEGSHALAAALPAANVADEIHRAPALARTTADPDEPDDVASDVAGLEEPGEDPVVLNAASDIINDVYAVTRYWANYVSLELGPWLINWVPFGYLISDQIYIWYPDFVLPVVDSFVYDFLDPVVNNPLDLGVWVTGIGDIINTAVTGVYNGIVSEIQYVLDFGWFPIPLPPLPDFPLPFAADSTEAAVTLAASEAAPATEAAEDTEATETTETTETADAAEGTGAVAGEVAEPEAPAGEVAEPQAPAEGDAEQPGEVTEEVVDDTGEVADDTTEVAGGTEVPVEEPAVDESTETAPDVDESTGEDADETLDEIGDEVLEDGDAPEVETEHAESGDTGTGSEVTTDADDDTDTDATGAESESGDTDSGE</sequence>
<evidence type="ECO:0000313" key="4">
    <source>
        <dbReference type="Proteomes" id="UP000466785"/>
    </source>
</evidence>
<feature type="region of interest" description="Disordered" evidence="1">
    <location>
        <begin position="271"/>
        <end position="449"/>
    </location>
</feature>
<evidence type="ECO:0008006" key="5">
    <source>
        <dbReference type="Google" id="ProtNLM"/>
    </source>
</evidence>
<feature type="compositionally biased region" description="Low complexity" evidence="1">
    <location>
        <begin position="291"/>
        <end position="329"/>
    </location>
</feature>
<feature type="signal peptide" evidence="2">
    <location>
        <begin position="1"/>
        <end position="22"/>
    </location>
</feature>
<evidence type="ECO:0000256" key="1">
    <source>
        <dbReference type="SAM" id="MobiDB-lite"/>
    </source>
</evidence>
<dbReference type="RefSeq" id="WP_235682260.1">
    <property type="nucleotide sequence ID" value="NZ_AP022570.1"/>
</dbReference>
<dbReference type="KEGG" id="mpof:MPOR_39710"/>